<dbReference type="PROSITE" id="PS01159">
    <property type="entry name" value="WW_DOMAIN_1"/>
    <property type="match status" value="2"/>
</dbReference>
<dbReference type="InterPro" id="IPR008145">
    <property type="entry name" value="GK/Ca_channel_bsu"/>
</dbReference>
<feature type="domain" description="PDZ" evidence="17">
    <location>
        <begin position="593"/>
        <end position="671"/>
    </location>
</feature>
<evidence type="ECO:0000256" key="14">
    <source>
        <dbReference type="SAM" id="MobiDB-lite"/>
    </source>
</evidence>
<dbReference type="InterPro" id="IPR001478">
    <property type="entry name" value="PDZ"/>
</dbReference>
<evidence type="ECO:0000313" key="18">
    <source>
        <dbReference type="Ensembl" id="ENSSGRP00000099313.1"/>
    </source>
</evidence>
<dbReference type="SMART" id="SM00072">
    <property type="entry name" value="GuKc"/>
    <property type="match status" value="1"/>
</dbReference>
<feature type="compositionally biased region" description="Basic and acidic residues" evidence="14">
    <location>
        <begin position="682"/>
        <end position="693"/>
    </location>
</feature>
<reference evidence="18" key="1">
    <citation type="submission" date="2025-08" db="UniProtKB">
        <authorList>
            <consortium name="Ensembl"/>
        </authorList>
    </citation>
    <scope>IDENTIFICATION</scope>
</reference>
<dbReference type="GO" id="GO:0005524">
    <property type="term" value="F:ATP binding"/>
    <property type="evidence" value="ECO:0007669"/>
    <property type="project" value="UniProtKB-KW"/>
</dbReference>
<accession>A0A672SC21</accession>
<evidence type="ECO:0000259" key="16">
    <source>
        <dbReference type="PROSITE" id="PS50052"/>
    </source>
</evidence>
<dbReference type="FunFam" id="3.30.63.10:FF:000003">
    <property type="entry name" value="Membrane-associated guanylate kinase, WW and PDZ domain-containing protein 3 isoform 1"/>
    <property type="match status" value="1"/>
</dbReference>
<evidence type="ECO:0000313" key="19">
    <source>
        <dbReference type="Proteomes" id="UP000472262"/>
    </source>
</evidence>
<feature type="compositionally biased region" description="Low complexity" evidence="14">
    <location>
        <begin position="694"/>
        <end position="706"/>
    </location>
</feature>
<dbReference type="Pfam" id="PF00397">
    <property type="entry name" value="WW"/>
    <property type="match status" value="2"/>
</dbReference>
<feature type="domain" description="PDZ" evidence="17">
    <location>
        <begin position="1089"/>
        <end position="1171"/>
    </location>
</feature>
<evidence type="ECO:0000256" key="1">
    <source>
        <dbReference type="ARBA" id="ARBA00004170"/>
    </source>
</evidence>
<keyword evidence="8" id="KW-0965">Cell junction</keyword>
<dbReference type="CDD" id="cd06735">
    <property type="entry name" value="PDZ5_MAGI-1_3-like"/>
    <property type="match status" value="1"/>
</dbReference>
<dbReference type="CDD" id="cd06733">
    <property type="entry name" value="PDZ3_MAGI-1_3-like"/>
    <property type="match status" value="1"/>
</dbReference>
<dbReference type="CDD" id="cd00201">
    <property type="entry name" value="WW"/>
    <property type="match status" value="2"/>
</dbReference>
<comment type="subcellular location">
    <subcellularLocation>
        <location evidence="2">Cell junction</location>
        <location evidence="2">Tight junction</location>
    </subcellularLocation>
    <subcellularLocation>
        <location evidence="1">Membrane</location>
        <topology evidence="1">Peripheral membrane protein</topology>
    </subcellularLocation>
</comment>
<dbReference type="CDD" id="cd06734">
    <property type="entry name" value="PDZ4_MAGI-1_3-like"/>
    <property type="match status" value="1"/>
</dbReference>
<dbReference type="InterPro" id="IPR036020">
    <property type="entry name" value="WW_dom_sf"/>
</dbReference>
<feature type="region of interest" description="Disordered" evidence="14">
    <location>
        <begin position="1061"/>
        <end position="1083"/>
    </location>
</feature>
<dbReference type="CDD" id="cd06731">
    <property type="entry name" value="PDZ1_MAGI-1_3-like"/>
    <property type="match status" value="1"/>
</dbReference>
<dbReference type="GO" id="GO:0016020">
    <property type="term" value="C:membrane"/>
    <property type="evidence" value="ECO:0007669"/>
    <property type="project" value="UniProtKB-SubCell"/>
</dbReference>
<keyword evidence="19" id="KW-1185">Reference proteome</keyword>
<dbReference type="OMA" id="QYENPML"/>
<name>A0A672SC21_SINGR</name>
<protein>
    <recommendedName>
        <fullName evidence="11">Membrane-associated guanylate kinase, WW and PDZ domain-containing protein 1</fullName>
    </recommendedName>
    <alternativeName>
        <fullName evidence="12">BAI1-associated protein 1</fullName>
    </alternativeName>
    <alternativeName>
        <fullName evidence="13">Membrane-associated guanylate kinase inverted 1</fullName>
    </alternativeName>
</protein>
<feature type="domain" description="WW" evidence="15">
    <location>
        <begin position="313"/>
        <end position="346"/>
    </location>
</feature>
<dbReference type="AlphaFoldDB" id="A0A672SC21"/>
<sequence>MVLGKRSVSSKQMVKLRVGNVSYGPLYCLHWVEVYSAEFAHYSSSITCVSFCFAGNKLNKDLKRYLSQRFQKSSADYELQQTIRDNLYRHAVPCTTRSPRDREVPGVDYNFLSVDEFLKLEQSGTLLEIGSYEGNYYGTPKPPSQPPIGKVITGDALQDSLPGSQQSTPRRTKSYNEMQNAGIVPTETEDDDEVPEMNSSFTGDSSEPDDHPSVQPFARDHVLPYGLNNTSASTTESSQNTHTHPGYPTEEDPLGPLPENWEMAYTENGEVYFIDHNTKTTSWIDPRCLDKPQKPLEECEDDAENVFCFAPFPELPTGWEKIDDPVYGVYYVDHINRKTQYENPILEAKRKKQLEQSQPAEEWIEEHSSGAPLASYAANHQETYREPGTAPPLASQLGAKRGKPFFTRNPAELKGTFINTKLKKSRRGFGFTVVGGDEPDEFLQIKSLVLDGPAALDGKMETGDVIVSVNDTCVLGYTHAQVVKIFQSIPIGSMVDLELCRGYPLPFDPDDPNTSLVTSVAILDKEPIIVNGKESYNSPSSHGSETTGGLNGSSDPPRPHSPSAEVASNGSLGYPSDVVTLASSIATQPELITVHMEKGDKGFGFTIADSPSGGGQRVKQIVDYPRCRGLREGDIIMEVNKRNVQNLTHNQVVDLLSKCPKGSEVTMLVQRGELTRKSCFKNGEKQQLERKDSQGSSQHSVSSQRSIHTDSPLHASQALLNESAAPPPPSQPLPSLPQDPPVDGTLQKKPDPFKIWAQSRSMYESRLPDYQEQDIFLWRKDTGFGFRILGGNEPGEPIYIGHIVKYGAADEDGRLRSGDELICVDGTAVVGKSHQLVVQLMQQAAKQGHVNLTVRRKTGYGLAKVDGEMPPSPASSHHSSTQAPSLTEEKRTPQGSQNSLNTVSSGSGSTSGIGSGGGGGSNNTVVPNAIQPYDVEIQRGENEGFGFVIVSSVSRPEAGTTFAGNACVAMPHKIGRIIEGSPADRCGKLKVGDRILAVNSCSITNKSHSDIVNLIKEAGNTVTLRIIPGDGQFLSLILFPFAQAAYFVSVFFPRNNTKPKQESFEFKAPQAPPPPAPTQPSNQDAEFYSVDLERDNKGFGFSLRGGREYNMDLYVLRLAEDGAAVRNGKMRVGDEILEINGESTKGMKHARAIELIKNGGRKVHLVLRRGDGSVPEYAMVAPQVAACMRSEKTGEPAFYQNQTTTASTTATASAPVHKLFRK</sequence>
<feature type="region of interest" description="Disordered" evidence="14">
    <location>
        <begin position="681"/>
        <end position="753"/>
    </location>
</feature>
<keyword evidence="4" id="KW-0597">Phosphoprotein</keyword>
<evidence type="ECO:0000256" key="2">
    <source>
        <dbReference type="ARBA" id="ARBA00004435"/>
    </source>
</evidence>
<dbReference type="SUPFAM" id="SSF50156">
    <property type="entry name" value="PDZ domain-like"/>
    <property type="match status" value="5"/>
</dbReference>
<dbReference type="GO" id="GO:0005923">
    <property type="term" value="C:bicellular tight junction"/>
    <property type="evidence" value="ECO:0007669"/>
    <property type="project" value="UniProtKB-SubCell"/>
</dbReference>
<keyword evidence="3" id="KW-0796">Tight junction</keyword>
<evidence type="ECO:0000256" key="7">
    <source>
        <dbReference type="ARBA" id="ARBA00022840"/>
    </source>
</evidence>
<evidence type="ECO:0000256" key="6">
    <source>
        <dbReference type="ARBA" id="ARBA00022741"/>
    </source>
</evidence>
<dbReference type="Proteomes" id="UP000472262">
    <property type="component" value="Unassembled WGS sequence"/>
</dbReference>
<dbReference type="SMART" id="SM00456">
    <property type="entry name" value="WW"/>
    <property type="match status" value="2"/>
</dbReference>
<evidence type="ECO:0000259" key="15">
    <source>
        <dbReference type="PROSITE" id="PS50020"/>
    </source>
</evidence>
<dbReference type="FunFam" id="2.20.70.10:FF:000002">
    <property type="entry name" value="Membrane-associated guanylate kinase, WW and PDZ domain-containing protein 3 isoform 1"/>
    <property type="match status" value="1"/>
</dbReference>
<dbReference type="FunFam" id="2.20.70.10:FF:000001">
    <property type="entry name" value="Membrane-associated guanylate kinase, WW and PDZ domain-containing protein 1"/>
    <property type="match status" value="1"/>
</dbReference>
<dbReference type="GO" id="GO:0005634">
    <property type="term" value="C:nucleus"/>
    <property type="evidence" value="ECO:0007669"/>
    <property type="project" value="UniProtKB-ARBA"/>
</dbReference>
<keyword evidence="7" id="KW-0067">ATP-binding</keyword>
<feature type="domain" description="Guanylate kinase-like" evidence="16">
    <location>
        <begin position="59"/>
        <end position="139"/>
    </location>
</feature>
<feature type="compositionally biased region" description="Pro residues" evidence="14">
    <location>
        <begin position="725"/>
        <end position="740"/>
    </location>
</feature>
<dbReference type="SUPFAM" id="SSF51045">
    <property type="entry name" value="WW domain"/>
    <property type="match status" value="2"/>
</dbReference>
<dbReference type="InterPro" id="IPR008144">
    <property type="entry name" value="Guanylate_kin-like_dom"/>
</dbReference>
<dbReference type="InterPro" id="IPR001202">
    <property type="entry name" value="WW_dom"/>
</dbReference>
<dbReference type="FunFam" id="2.30.42.10:FF:000042">
    <property type="entry name" value="Membrane-associated guanylate kinase, WW and PDZ domain-containing protein 3 isoform 1"/>
    <property type="match status" value="1"/>
</dbReference>
<dbReference type="FunFam" id="2.30.42.10:FF:000015">
    <property type="entry name" value="Membrane associated guanylate kinase, WW and PDZ domain containing 1"/>
    <property type="match status" value="1"/>
</dbReference>
<feature type="domain" description="PDZ" evidence="17">
    <location>
        <begin position="419"/>
        <end position="488"/>
    </location>
</feature>
<evidence type="ECO:0000256" key="5">
    <source>
        <dbReference type="ARBA" id="ARBA00022737"/>
    </source>
</evidence>
<dbReference type="PANTHER" id="PTHR10316:SF12">
    <property type="entry name" value="MEMBRANE-ASSOCIATED GUANYLATE KINASE, WW AND PDZ DOMAIN-CONTAINING PROTEIN 1"/>
    <property type="match status" value="1"/>
</dbReference>
<dbReference type="Pfam" id="PF00625">
    <property type="entry name" value="Guanylate_kin"/>
    <property type="match status" value="1"/>
</dbReference>
<dbReference type="Pfam" id="PF16663">
    <property type="entry name" value="MAGI_u1"/>
    <property type="match status" value="1"/>
</dbReference>
<dbReference type="PROSITE" id="PS00856">
    <property type="entry name" value="GUANYLATE_KINASE_1"/>
    <property type="match status" value="1"/>
</dbReference>
<dbReference type="PROSITE" id="PS50020">
    <property type="entry name" value="WW_DOMAIN_2"/>
    <property type="match status" value="2"/>
</dbReference>
<feature type="compositionally biased region" description="Polar residues" evidence="14">
    <location>
        <begin position="534"/>
        <end position="554"/>
    </location>
</feature>
<dbReference type="InterPro" id="IPR036034">
    <property type="entry name" value="PDZ_sf"/>
</dbReference>
<dbReference type="GO" id="GO:0007165">
    <property type="term" value="P:signal transduction"/>
    <property type="evidence" value="ECO:0007669"/>
    <property type="project" value="TreeGrafter"/>
</dbReference>
<feature type="compositionally biased region" description="Low complexity" evidence="14">
    <location>
        <begin position="874"/>
        <end position="885"/>
    </location>
</feature>
<feature type="compositionally biased region" description="Polar residues" evidence="14">
    <location>
        <begin position="227"/>
        <end position="243"/>
    </location>
</feature>
<dbReference type="PROSITE" id="PS50106">
    <property type="entry name" value="PDZ"/>
    <property type="match status" value="5"/>
</dbReference>
<feature type="compositionally biased region" description="Basic and acidic residues" evidence="14">
    <location>
        <begin position="208"/>
        <end position="222"/>
    </location>
</feature>
<dbReference type="InterPro" id="IPR020590">
    <property type="entry name" value="Guanylate_kinase_CS"/>
</dbReference>
<reference evidence="18" key="2">
    <citation type="submission" date="2025-09" db="UniProtKB">
        <authorList>
            <consortium name="Ensembl"/>
        </authorList>
    </citation>
    <scope>IDENTIFICATION</scope>
</reference>
<feature type="region of interest" description="Disordered" evidence="14">
    <location>
        <begin position="863"/>
        <end position="927"/>
    </location>
</feature>
<dbReference type="Gene3D" id="3.30.63.10">
    <property type="entry name" value="Guanylate Kinase phosphate binding domain"/>
    <property type="match status" value="1"/>
</dbReference>
<keyword evidence="6" id="KW-0547">Nucleotide-binding</keyword>
<feature type="region of interest" description="Disordered" evidence="14">
    <location>
        <begin position="136"/>
        <end position="253"/>
    </location>
</feature>
<dbReference type="FunFam" id="2.30.42.10:FF:000005">
    <property type="entry name" value="Membrane associated guanylate kinase, WW and PDZ domain containing 1"/>
    <property type="match status" value="1"/>
</dbReference>
<keyword evidence="5" id="KW-0677">Repeat</keyword>
<dbReference type="Pfam" id="PF16666">
    <property type="entry name" value="MAGI_u5"/>
    <property type="match status" value="1"/>
</dbReference>
<feature type="domain" description="PDZ" evidence="17">
    <location>
        <begin position="934"/>
        <end position="1030"/>
    </location>
</feature>
<gene>
    <name evidence="18" type="primary">magi1b</name>
</gene>
<dbReference type="Gene3D" id="2.20.70.10">
    <property type="match status" value="2"/>
</dbReference>
<dbReference type="InterPro" id="IPR027417">
    <property type="entry name" value="P-loop_NTPase"/>
</dbReference>
<organism evidence="18 19">
    <name type="scientific">Sinocyclocheilus grahami</name>
    <name type="common">Dianchi golden-line fish</name>
    <name type="synonym">Barbus grahami</name>
    <dbReference type="NCBI Taxonomy" id="75366"/>
    <lineage>
        <taxon>Eukaryota</taxon>
        <taxon>Metazoa</taxon>
        <taxon>Chordata</taxon>
        <taxon>Craniata</taxon>
        <taxon>Vertebrata</taxon>
        <taxon>Euteleostomi</taxon>
        <taxon>Actinopterygii</taxon>
        <taxon>Neopterygii</taxon>
        <taxon>Teleostei</taxon>
        <taxon>Ostariophysi</taxon>
        <taxon>Cypriniformes</taxon>
        <taxon>Cyprinidae</taxon>
        <taxon>Cyprininae</taxon>
        <taxon>Sinocyclocheilus</taxon>
    </lineage>
</organism>
<evidence type="ECO:0000256" key="9">
    <source>
        <dbReference type="ARBA" id="ARBA00023136"/>
    </source>
</evidence>
<dbReference type="Ensembl" id="ENSSGRT00000105652.1">
    <property type="protein sequence ID" value="ENSSGRP00000099313.1"/>
    <property type="gene ID" value="ENSSGRG00000049475.1"/>
</dbReference>
<evidence type="ECO:0000259" key="17">
    <source>
        <dbReference type="PROSITE" id="PS50106"/>
    </source>
</evidence>
<evidence type="ECO:0000256" key="13">
    <source>
        <dbReference type="ARBA" id="ARBA00079517"/>
    </source>
</evidence>
<keyword evidence="9" id="KW-0472">Membrane</keyword>
<evidence type="ECO:0000256" key="11">
    <source>
        <dbReference type="ARBA" id="ARBA00070829"/>
    </source>
</evidence>
<feature type="compositionally biased region" description="Polar residues" evidence="14">
    <location>
        <begin position="161"/>
        <end position="179"/>
    </location>
</feature>
<feature type="compositionally biased region" description="Gly residues" evidence="14">
    <location>
        <begin position="909"/>
        <end position="921"/>
    </location>
</feature>
<comment type="function">
    <text evidence="10">Plays a role in coupling actin fibers to cell junctions in endothelial cells, via its interaction with AMOTL2 and CDH5. May regulate acid-induced ASIC3 currents by modulating its expression at the cell surface.</text>
</comment>
<dbReference type="GO" id="GO:0005737">
    <property type="term" value="C:cytoplasm"/>
    <property type="evidence" value="ECO:0007669"/>
    <property type="project" value="UniProtKB-ARBA"/>
</dbReference>
<dbReference type="SUPFAM" id="SSF52540">
    <property type="entry name" value="P-loop containing nucleoside triphosphate hydrolases"/>
    <property type="match status" value="1"/>
</dbReference>
<proteinExistence type="predicted"/>
<evidence type="ECO:0000256" key="12">
    <source>
        <dbReference type="ARBA" id="ARBA00078448"/>
    </source>
</evidence>
<dbReference type="SMART" id="SM00228">
    <property type="entry name" value="PDZ"/>
    <property type="match status" value="5"/>
</dbReference>
<evidence type="ECO:0000256" key="4">
    <source>
        <dbReference type="ARBA" id="ARBA00022553"/>
    </source>
</evidence>
<dbReference type="FunFam" id="2.30.42.10:FF:000012">
    <property type="entry name" value="Membrane associated guanylate kinase, WW and PDZ domain containing 1"/>
    <property type="match status" value="1"/>
</dbReference>
<feature type="region of interest" description="Disordered" evidence="14">
    <location>
        <begin position="533"/>
        <end position="569"/>
    </location>
</feature>
<dbReference type="Gene3D" id="2.30.42.10">
    <property type="match status" value="5"/>
</dbReference>
<dbReference type="CDD" id="cd06732">
    <property type="entry name" value="PDZ2_MAGI-1_3-like"/>
    <property type="match status" value="1"/>
</dbReference>
<dbReference type="PANTHER" id="PTHR10316">
    <property type="entry name" value="MEMBRANE ASSOCIATED GUANYLATE KINASE-RELATED"/>
    <property type="match status" value="1"/>
</dbReference>
<dbReference type="FunFam" id="2.30.42.10:FF:000006">
    <property type="entry name" value="Membrane associated guanylate kinase, WW and PDZ domain containing 1"/>
    <property type="match status" value="1"/>
</dbReference>
<feature type="domain" description="WW" evidence="15">
    <location>
        <begin position="255"/>
        <end position="288"/>
    </location>
</feature>
<dbReference type="Pfam" id="PF00595">
    <property type="entry name" value="PDZ"/>
    <property type="match status" value="5"/>
</dbReference>
<dbReference type="PROSITE" id="PS50052">
    <property type="entry name" value="GUANYLATE_KINASE_2"/>
    <property type="match status" value="1"/>
</dbReference>
<feature type="domain" description="PDZ" evidence="17">
    <location>
        <begin position="774"/>
        <end position="856"/>
    </location>
</feature>
<evidence type="ECO:0000256" key="3">
    <source>
        <dbReference type="ARBA" id="ARBA00022427"/>
    </source>
</evidence>
<evidence type="ECO:0000256" key="8">
    <source>
        <dbReference type="ARBA" id="ARBA00022949"/>
    </source>
</evidence>
<evidence type="ECO:0000256" key="10">
    <source>
        <dbReference type="ARBA" id="ARBA00058771"/>
    </source>
</evidence>